<evidence type="ECO:0000313" key="1">
    <source>
        <dbReference type="EMBL" id="KPQ43043.1"/>
    </source>
</evidence>
<proteinExistence type="predicted"/>
<dbReference type="Proteomes" id="UP000050360">
    <property type="component" value="Unassembled WGS sequence"/>
</dbReference>
<comment type="caution">
    <text evidence="1">The sequence shown here is derived from an EMBL/GenBank/DDBJ whole genome shotgun (WGS) entry which is preliminary data.</text>
</comment>
<gene>
    <name evidence="1" type="ORF">MPEBLZ_02396</name>
</gene>
<name>A0A0P8AFG4_9EURY</name>
<sequence length="38" mass="4539">MKSWNPRFNVGSMIMVVQLNNANVRFRISKKLIYLDRV</sequence>
<dbReference type="AlphaFoldDB" id="A0A0P8AFG4"/>
<accession>A0A0P8AFG4</accession>
<reference evidence="1 2" key="1">
    <citation type="submission" date="2015-09" db="EMBL/GenBank/DDBJ databases">
        <title>A metagenomics-based metabolic model of nitrate-dependent anaerobic oxidation of methane by Methanoperedens-like archaea.</title>
        <authorList>
            <person name="Arshad A."/>
            <person name="Speth D.R."/>
            <person name="De Graaf R.M."/>
            <person name="Op Den Camp H.J."/>
            <person name="Jetten M.S."/>
            <person name="Welte C.U."/>
        </authorList>
    </citation>
    <scope>NUCLEOTIDE SEQUENCE [LARGE SCALE GENOMIC DNA]</scope>
</reference>
<evidence type="ECO:0000313" key="2">
    <source>
        <dbReference type="Proteomes" id="UP000050360"/>
    </source>
</evidence>
<organism evidence="1 2">
    <name type="scientific">Candidatus Methanoperedens nitratireducens</name>
    <dbReference type="NCBI Taxonomy" id="1392998"/>
    <lineage>
        <taxon>Archaea</taxon>
        <taxon>Methanobacteriati</taxon>
        <taxon>Methanobacteriota</taxon>
        <taxon>Stenosarchaea group</taxon>
        <taxon>Methanomicrobia</taxon>
        <taxon>Methanosarcinales</taxon>
        <taxon>ANME-2 cluster</taxon>
        <taxon>Candidatus Methanoperedentaceae</taxon>
        <taxon>Candidatus Methanoperedens</taxon>
    </lineage>
</organism>
<dbReference type="EMBL" id="LKCM01000185">
    <property type="protein sequence ID" value="KPQ43043.1"/>
    <property type="molecule type" value="Genomic_DNA"/>
</dbReference>
<protein>
    <submittedName>
        <fullName evidence="1">Uncharacterized protein</fullName>
    </submittedName>
</protein>